<keyword evidence="4 6" id="KW-1015">Disulfide bond</keyword>
<dbReference type="OMA" id="CYIRYAR"/>
<dbReference type="Gene3D" id="3.10.100.10">
    <property type="entry name" value="Mannose-Binding Protein A, subunit A"/>
    <property type="match status" value="1"/>
</dbReference>
<dbReference type="RefSeq" id="XP_030837333.1">
    <property type="nucleotide sequence ID" value="XM_030981473.1"/>
</dbReference>
<evidence type="ECO:0000256" key="3">
    <source>
        <dbReference type="ARBA" id="ARBA00022737"/>
    </source>
</evidence>
<feature type="domain" description="C-type lectin" evidence="8">
    <location>
        <begin position="76"/>
        <end position="201"/>
    </location>
</feature>
<feature type="disulfide bond" evidence="6">
    <location>
        <begin position="55"/>
        <end position="64"/>
    </location>
</feature>
<dbReference type="PANTHER" id="PTHR24049">
    <property type="entry name" value="CRUMBS FAMILY MEMBER"/>
    <property type="match status" value="1"/>
</dbReference>
<dbReference type="PROSITE" id="PS00022">
    <property type="entry name" value="EGF_1"/>
    <property type="match status" value="1"/>
</dbReference>
<reference evidence="9" key="2">
    <citation type="submission" date="2021-01" db="UniProtKB">
        <authorList>
            <consortium name="EnsemblMetazoa"/>
        </authorList>
    </citation>
    <scope>IDENTIFICATION</scope>
</reference>
<dbReference type="InterPro" id="IPR000742">
    <property type="entry name" value="EGF"/>
</dbReference>
<dbReference type="Pfam" id="PF00008">
    <property type="entry name" value="EGF"/>
    <property type="match status" value="1"/>
</dbReference>
<evidence type="ECO:0000259" key="8">
    <source>
        <dbReference type="PROSITE" id="PS50041"/>
    </source>
</evidence>
<dbReference type="SUPFAM" id="SSF57196">
    <property type="entry name" value="EGF/Laminin"/>
    <property type="match status" value="1"/>
</dbReference>
<dbReference type="AlphaFoldDB" id="A0A7M7SWX5"/>
<dbReference type="PROSITE" id="PS01187">
    <property type="entry name" value="EGF_CA"/>
    <property type="match status" value="1"/>
</dbReference>
<dbReference type="SMART" id="SM00179">
    <property type="entry name" value="EGF_CA"/>
    <property type="match status" value="1"/>
</dbReference>
<dbReference type="SMART" id="SM00181">
    <property type="entry name" value="EGF"/>
    <property type="match status" value="1"/>
</dbReference>
<organism evidence="9 10">
    <name type="scientific">Strongylocentrotus purpuratus</name>
    <name type="common">Purple sea urchin</name>
    <dbReference type="NCBI Taxonomy" id="7668"/>
    <lineage>
        <taxon>Eukaryota</taxon>
        <taxon>Metazoa</taxon>
        <taxon>Echinodermata</taxon>
        <taxon>Eleutherozoa</taxon>
        <taxon>Echinozoa</taxon>
        <taxon>Echinoidea</taxon>
        <taxon>Euechinoidea</taxon>
        <taxon>Echinacea</taxon>
        <taxon>Camarodonta</taxon>
        <taxon>Echinidea</taxon>
        <taxon>Strongylocentrotidae</taxon>
        <taxon>Strongylocentrotus</taxon>
    </lineage>
</organism>
<dbReference type="Gene3D" id="2.10.25.10">
    <property type="entry name" value="Laminin"/>
    <property type="match status" value="1"/>
</dbReference>
<comment type="caution">
    <text evidence="6">Lacks conserved residue(s) required for the propagation of feature annotation.</text>
</comment>
<name>A0A7M7SWX5_STRPU</name>
<dbReference type="PROSITE" id="PS50041">
    <property type="entry name" value="C_TYPE_LECTIN_2"/>
    <property type="match status" value="1"/>
</dbReference>
<dbReference type="InterPro" id="IPR016187">
    <property type="entry name" value="CTDL_fold"/>
</dbReference>
<dbReference type="InterPro" id="IPR001304">
    <property type="entry name" value="C-type_lectin-like"/>
</dbReference>
<keyword evidence="5" id="KW-0325">Glycoprotein</keyword>
<dbReference type="PROSITE" id="PS00010">
    <property type="entry name" value="ASX_HYDROXYL"/>
    <property type="match status" value="1"/>
</dbReference>
<evidence type="ECO:0000256" key="2">
    <source>
        <dbReference type="ARBA" id="ARBA00022729"/>
    </source>
</evidence>
<evidence type="ECO:0000313" key="10">
    <source>
        <dbReference type="Proteomes" id="UP000007110"/>
    </source>
</evidence>
<dbReference type="InParanoid" id="A0A7M7SWX5"/>
<evidence type="ECO:0000256" key="4">
    <source>
        <dbReference type="ARBA" id="ARBA00023157"/>
    </source>
</evidence>
<dbReference type="GeneID" id="105436983"/>
<keyword evidence="2" id="KW-0732">Signal</keyword>
<accession>A0A7M7SWX5</accession>
<dbReference type="PROSITE" id="PS50026">
    <property type="entry name" value="EGF_3"/>
    <property type="match status" value="1"/>
</dbReference>
<dbReference type="Pfam" id="PF00059">
    <property type="entry name" value="Lectin_C"/>
    <property type="match status" value="1"/>
</dbReference>
<dbReference type="InterPro" id="IPR000152">
    <property type="entry name" value="EGF-type_Asp/Asn_hydroxyl_site"/>
</dbReference>
<keyword evidence="1 6" id="KW-0245">EGF-like domain</keyword>
<dbReference type="OrthoDB" id="430340at2759"/>
<evidence type="ECO:0000259" key="7">
    <source>
        <dbReference type="PROSITE" id="PS50026"/>
    </source>
</evidence>
<dbReference type="GO" id="GO:0005509">
    <property type="term" value="F:calcium ion binding"/>
    <property type="evidence" value="ECO:0007669"/>
    <property type="project" value="InterPro"/>
</dbReference>
<dbReference type="InterPro" id="IPR018097">
    <property type="entry name" value="EGF_Ca-bd_CS"/>
</dbReference>
<dbReference type="CDD" id="cd00054">
    <property type="entry name" value="EGF_CA"/>
    <property type="match status" value="1"/>
</dbReference>
<dbReference type="PROSITE" id="PS01186">
    <property type="entry name" value="EGF_2"/>
    <property type="match status" value="1"/>
</dbReference>
<keyword evidence="10" id="KW-1185">Reference proteome</keyword>
<evidence type="ECO:0000256" key="1">
    <source>
        <dbReference type="ARBA" id="ARBA00022536"/>
    </source>
</evidence>
<dbReference type="EnsemblMetazoa" id="XM_030981473">
    <property type="protein sequence ID" value="XP_030837333"/>
    <property type="gene ID" value="LOC105436983"/>
</dbReference>
<dbReference type="SMART" id="SM00034">
    <property type="entry name" value="CLECT"/>
    <property type="match status" value="1"/>
</dbReference>
<dbReference type="InterPro" id="IPR051022">
    <property type="entry name" value="Notch_Cell-Fate_Det"/>
</dbReference>
<evidence type="ECO:0000256" key="5">
    <source>
        <dbReference type="ARBA" id="ARBA00023180"/>
    </source>
</evidence>
<proteinExistence type="predicted"/>
<dbReference type="KEGG" id="spu:105436983"/>
<dbReference type="PRINTS" id="PR00010">
    <property type="entry name" value="EGFBLOOD"/>
</dbReference>
<evidence type="ECO:0000256" key="6">
    <source>
        <dbReference type="PROSITE-ProRule" id="PRU00076"/>
    </source>
</evidence>
<dbReference type="SUPFAM" id="SSF56436">
    <property type="entry name" value="C-type lectin-like"/>
    <property type="match status" value="1"/>
</dbReference>
<evidence type="ECO:0000313" key="9">
    <source>
        <dbReference type="EnsemblMetazoa" id="XP_030837333"/>
    </source>
</evidence>
<protein>
    <submittedName>
        <fullName evidence="9">Uncharacterized protein</fullName>
    </submittedName>
</protein>
<sequence>MEEFAKTGITVTHANVLSDGKEPTVKSVNTDECSSQPCRNQGICQDEENGYTCTCEDGWTGTHCETALCPSEWFHYGQKCYYQTSYTSWTYAKSYCGSLNITLQGGAGSRQASLLLVESQEETDIIAKEFLGESIRRIWLNCNDLLEEGTWICEKDASGTVSSYRNWYPGQPDGNGDFAIIVNSTVTAEDGMTSYDVRWFDIGDCYYYFCYIRYARTVCQVYL</sequence>
<feature type="domain" description="EGF-like" evidence="7">
    <location>
        <begin position="29"/>
        <end position="65"/>
    </location>
</feature>
<keyword evidence="3" id="KW-0677">Repeat</keyword>
<dbReference type="FunFam" id="2.10.25.10:FF:000122">
    <property type="entry name" value="Protein crumbs homolog 2"/>
    <property type="match status" value="1"/>
</dbReference>
<dbReference type="InterPro" id="IPR001881">
    <property type="entry name" value="EGF-like_Ca-bd_dom"/>
</dbReference>
<dbReference type="InterPro" id="IPR016186">
    <property type="entry name" value="C-type_lectin-like/link_sf"/>
</dbReference>
<reference evidence="10" key="1">
    <citation type="submission" date="2015-02" db="EMBL/GenBank/DDBJ databases">
        <title>Genome sequencing for Strongylocentrotus purpuratus.</title>
        <authorList>
            <person name="Murali S."/>
            <person name="Liu Y."/>
            <person name="Vee V."/>
            <person name="English A."/>
            <person name="Wang M."/>
            <person name="Skinner E."/>
            <person name="Han Y."/>
            <person name="Muzny D.M."/>
            <person name="Worley K.C."/>
            <person name="Gibbs R.A."/>
        </authorList>
    </citation>
    <scope>NUCLEOTIDE SEQUENCE</scope>
</reference>
<dbReference type="Proteomes" id="UP000007110">
    <property type="component" value="Unassembled WGS sequence"/>
</dbReference>